<dbReference type="AlphaFoldDB" id="A0A101FH32"/>
<proteinExistence type="predicted"/>
<feature type="compositionally biased region" description="Basic and acidic residues" evidence="1">
    <location>
        <begin position="1"/>
        <end position="18"/>
    </location>
</feature>
<evidence type="ECO:0000313" key="3">
    <source>
        <dbReference type="Proteomes" id="UP000053326"/>
    </source>
</evidence>
<gene>
    <name evidence="2" type="ORF">XD66_0405</name>
</gene>
<comment type="caution">
    <text evidence="2">The sequence shown here is derived from an EMBL/GenBank/DDBJ whole genome shotgun (WGS) entry which is preliminary data.</text>
</comment>
<accession>A0A101FH32</accession>
<organism evidence="2 3">
    <name type="scientific">Thermacetogenium phaeum</name>
    <dbReference type="NCBI Taxonomy" id="85874"/>
    <lineage>
        <taxon>Bacteria</taxon>
        <taxon>Bacillati</taxon>
        <taxon>Bacillota</taxon>
        <taxon>Clostridia</taxon>
        <taxon>Thermoanaerobacterales</taxon>
        <taxon>Thermoanaerobacteraceae</taxon>
        <taxon>Thermacetogenium</taxon>
    </lineage>
</organism>
<name>A0A101FH32_9THEO</name>
<dbReference type="Proteomes" id="UP000053326">
    <property type="component" value="Unassembled WGS sequence"/>
</dbReference>
<evidence type="ECO:0000313" key="2">
    <source>
        <dbReference type="EMBL" id="KUK36882.1"/>
    </source>
</evidence>
<feature type="region of interest" description="Disordered" evidence="1">
    <location>
        <begin position="1"/>
        <end position="23"/>
    </location>
</feature>
<sequence>MNIGEDFNKHTVNPRDEPPESSPAVFCDGKLAVPLRERAFTLWEVKKIKRSCRSKFFTWEVTDSFGGR</sequence>
<dbReference type="EMBL" id="LGFO01000030">
    <property type="protein sequence ID" value="KUK36882.1"/>
    <property type="molecule type" value="Genomic_DNA"/>
</dbReference>
<protein>
    <submittedName>
        <fullName evidence="2">Uncharacterized protein</fullName>
    </submittedName>
</protein>
<evidence type="ECO:0000256" key="1">
    <source>
        <dbReference type="SAM" id="MobiDB-lite"/>
    </source>
</evidence>
<reference evidence="3" key="1">
    <citation type="journal article" date="2015" name="MBio">
        <title>Genome-Resolved Metagenomic Analysis Reveals Roles for Candidate Phyla and Other Microbial Community Members in Biogeochemical Transformations in Oil Reservoirs.</title>
        <authorList>
            <person name="Hu P."/>
            <person name="Tom L."/>
            <person name="Singh A."/>
            <person name="Thomas B.C."/>
            <person name="Baker B.J."/>
            <person name="Piceno Y.M."/>
            <person name="Andersen G.L."/>
            <person name="Banfield J.F."/>
        </authorList>
    </citation>
    <scope>NUCLEOTIDE SEQUENCE [LARGE SCALE GENOMIC DNA]</scope>
</reference>